<evidence type="ECO:0008006" key="5">
    <source>
        <dbReference type="Google" id="ProtNLM"/>
    </source>
</evidence>
<comment type="caution">
    <text evidence="3">The sequence shown here is derived from an EMBL/GenBank/DDBJ whole genome shotgun (WGS) entry which is preliminary data.</text>
</comment>
<dbReference type="InterPro" id="IPR027417">
    <property type="entry name" value="P-loop_NTPase"/>
</dbReference>
<dbReference type="Proteomes" id="UP000289738">
    <property type="component" value="Chromosome A10"/>
</dbReference>
<evidence type="ECO:0000313" key="3">
    <source>
        <dbReference type="EMBL" id="RYR34579.1"/>
    </source>
</evidence>
<reference evidence="3 4" key="1">
    <citation type="submission" date="2019-01" db="EMBL/GenBank/DDBJ databases">
        <title>Sequencing of cultivated peanut Arachis hypogaea provides insights into genome evolution and oil improvement.</title>
        <authorList>
            <person name="Chen X."/>
        </authorList>
    </citation>
    <scope>NUCLEOTIDE SEQUENCE [LARGE SCALE GENOMIC DNA]</scope>
    <source>
        <strain evidence="4">cv. Fuhuasheng</strain>
        <tissue evidence="3">Leaves</tissue>
    </source>
</reference>
<proteinExistence type="inferred from homology"/>
<evidence type="ECO:0000256" key="1">
    <source>
        <dbReference type="ARBA" id="ARBA00005814"/>
    </source>
</evidence>
<dbReference type="STRING" id="3818.A0A445B7C5"/>
<sequence>MRRTSSLCHCLLARAPSAAARSHELPTLPPLSLCLSLSRAIHPRRSQPRRVIVSPDLKPTCAVNSEVLLGSNVLFFRPDSSTLLFLDEPTSGLDSAASYYFMKRIKFLDHKDAIQRTVIAPIYQPSAEVF</sequence>
<dbReference type="AlphaFoldDB" id="A0A445B7C5"/>
<comment type="similarity">
    <text evidence="1">Belongs to the ABC transporter superfamily. ABCG family. Eye pigment precursor importer (TC 3.A.1.204) subfamily.</text>
</comment>
<evidence type="ECO:0000256" key="2">
    <source>
        <dbReference type="ARBA" id="ARBA00022448"/>
    </source>
</evidence>
<dbReference type="Gene3D" id="3.40.50.300">
    <property type="entry name" value="P-loop containing nucleotide triphosphate hydrolases"/>
    <property type="match status" value="1"/>
</dbReference>
<keyword evidence="2" id="KW-0813">Transport</keyword>
<dbReference type="PANTHER" id="PTHR48042">
    <property type="entry name" value="ABC TRANSPORTER G FAMILY MEMBER 11"/>
    <property type="match status" value="1"/>
</dbReference>
<gene>
    <name evidence="3" type="ORF">Ahy_A10g049529</name>
</gene>
<keyword evidence="4" id="KW-1185">Reference proteome</keyword>
<dbReference type="InterPro" id="IPR052215">
    <property type="entry name" value="Plant_ABCG"/>
</dbReference>
<organism evidence="3 4">
    <name type="scientific">Arachis hypogaea</name>
    <name type="common">Peanut</name>
    <dbReference type="NCBI Taxonomy" id="3818"/>
    <lineage>
        <taxon>Eukaryota</taxon>
        <taxon>Viridiplantae</taxon>
        <taxon>Streptophyta</taxon>
        <taxon>Embryophyta</taxon>
        <taxon>Tracheophyta</taxon>
        <taxon>Spermatophyta</taxon>
        <taxon>Magnoliopsida</taxon>
        <taxon>eudicotyledons</taxon>
        <taxon>Gunneridae</taxon>
        <taxon>Pentapetalae</taxon>
        <taxon>rosids</taxon>
        <taxon>fabids</taxon>
        <taxon>Fabales</taxon>
        <taxon>Fabaceae</taxon>
        <taxon>Papilionoideae</taxon>
        <taxon>50 kb inversion clade</taxon>
        <taxon>dalbergioids sensu lato</taxon>
        <taxon>Dalbergieae</taxon>
        <taxon>Pterocarpus clade</taxon>
        <taxon>Arachis</taxon>
    </lineage>
</organism>
<accession>A0A445B7C5</accession>
<dbReference type="EMBL" id="SDMP01000010">
    <property type="protein sequence ID" value="RYR34579.1"/>
    <property type="molecule type" value="Genomic_DNA"/>
</dbReference>
<evidence type="ECO:0000313" key="4">
    <source>
        <dbReference type="Proteomes" id="UP000289738"/>
    </source>
</evidence>
<dbReference type="PANTHER" id="PTHR48042:SF1">
    <property type="entry name" value="ABC TRANSPORTER G FAMILY MEMBER 11-LIKE"/>
    <property type="match status" value="1"/>
</dbReference>
<name>A0A445B7C5_ARAHY</name>
<protein>
    <recommendedName>
        <fullName evidence="5">ABC transporter family G domain-containing protein</fullName>
    </recommendedName>
</protein>